<name>A0A7Y4H107_9BRAD</name>
<evidence type="ECO:0000313" key="3">
    <source>
        <dbReference type="EMBL" id="NOJ45536.1"/>
    </source>
</evidence>
<sequence length="408" mass="44478">MRAASKVIMQESGKVVVVSQHYPPDPSTTAAIMAAISERLAQEADVLVLSGTAGSAIAPSAGKPEVVEVRNRMPGKARLLKRALAELLFTARTFVAMLAKLRRGDVTVTVPAPFMLPYAFAAAAKLKGARSVLIMHDLYPDVLVMAGLLKPKSVLAKAMHALNAPMFRALDAVVIIGRDTEKLLLRYRGMTRDKIRFIPNWATLPPGVRAIAPDNPYRRSLLARYVVGLSGNLGFTHDPVIVFEAARLLRDNSDIHFLLSGWGVGFDQLKALQAKAKLPNVTLVDRVEDEQLEAFLSAADAWIIPYRKNVAGVSVPSRFYNLLAIGRPVILVSEADAEAALTVTEHDVGWVVEPGNADELAKTVGRAAVSIDPQRAERAAEISERFDFRIAMDEYCGLIRELAQKKLD</sequence>
<evidence type="ECO:0000259" key="2">
    <source>
        <dbReference type="Pfam" id="PF13579"/>
    </source>
</evidence>
<dbReference type="Pfam" id="PF00534">
    <property type="entry name" value="Glycos_transf_1"/>
    <property type="match status" value="1"/>
</dbReference>
<dbReference type="Gene3D" id="3.40.50.2000">
    <property type="entry name" value="Glycogen Phosphorylase B"/>
    <property type="match status" value="2"/>
</dbReference>
<keyword evidence="3" id="KW-0808">Transferase</keyword>
<feature type="domain" description="Glycosyltransferase subfamily 4-like N-terminal" evidence="2">
    <location>
        <begin position="36"/>
        <end position="201"/>
    </location>
</feature>
<dbReference type="Pfam" id="PF13579">
    <property type="entry name" value="Glyco_trans_4_4"/>
    <property type="match status" value="1"/>
</dbReference>
<gene>
    <name evidence="3" type="ORF">HCN50_04585</name>
</gene>
<dbReference type="CDD" id="cd03794">
    <property type="entry name" value="GT4_WbuB-like"/>
    <property type="match status" value="1"/>
</dbReference>
<dbReference type="Proteomes" id="UP000528734">
    <property type="component" value="Unassembled WGS sequence"/>
</dbReference>
<comment type="caution">
    <text evidence="3">The sequence shown here is derived from an EMBL/GenBank/DDBJ whole genome shotgun (WGS) entry which is preliminary data.</text>
</comment>
<feature type="domain" description="Glycosyl transferase family 1" evidence="1">
    <location>
        <begin position="226"/>
        <end position="366"/>
    </location>
</feature>
<protein>
    <submittedName>
        <fullName evidence="3">Glycosyltransferase family 4 protein</fullName>
    </submittedName>
</protein>
<dbReference type="PANTHER" id="PTHR12526:SF638">
    <property type="entry name" value="SPORE COAT PROTEIN SA"/>
    <property type="match status" value="1"/>
</dbReference>
<dbReference type="EMBL" id="JAAVLW010000002">
    <property type="protein sequence ID" value="NOJ45536.1"/>
    <property type="molecule type" value="Genomic_DNA"/>
</dbReference>
<proteinExistence type="predicted"/>
<evidence type="ECO:0000313" key="4">
    <source>
        <dbReference type="Proteomes" id="UP000528734"/>
    </source>
</evidence>
<accession>A0A7Y4H107</accession>
<dbReference type="AlphaFoldDB" id="A0A7Y4H107"/>
<dbReference type="InterPro" id="IPR028098">
    <property type="entry name" value="Glyco_trans_4-like_N"/>
</dbReference>
<reference evidence="3 4" key="1">
    <citation type="submission" date="2020-03" db="EMBL/GenBank/DDBJ databases">
        <title>Bradyrhizobium diversity isolated from nodules of Muelleranthus trifoliolatus.</title>
        <authorList>
            <person name="Klepa M."/>
            <person name="Helene L."/>
            <person name="Hungria M."/>
        </authorList>
    </citation>
    <scope>NUCLEOTIDE SEQUENCE [LARGE SCALE GENOMIC DNA]</scope>
    <source>
        <strain evidence="3 4">WSM 1744</strain>
    </source>
</reference>
<dbReference type="PANTHER" id="PTHR12526">
    <property type="entry name" value="GLYCOSYLTRANSFERASE"/>
    <property type="match status" value="1"/>
</dbReference>
<dbReference type="SUPFAM" id="SSF53756">
    <property type="entry name" value="UDP-Glycosyltransferase/glycogen phosphorylase"/>
    <property type="match status" value="1"/>
</dbReference>
<evidence type="ECO:0000259" key="1">
    <source>
        <dbReference type="Pfam" id="PF00534"/>
    </source>
</evidence>
<keyword evidence="4" id="KW-1185">Reference proteome</keyword>
<dbReference type="GO" id="GO:0016757">
    <property type="term" value="F:glycosyltransferase activity"/>
    <property type="evidence" value="ECO:0007669"/>
    <property type="project" value="InterPro"/>
</dbReference>
<organism evidence="3 4">
    <name type="scientific">Bradyrhizobium archetypum</name>
    <dbReference type="NCBI Taxonomy" id="2721160"/>
    <lineage>
        <taxon>Bacteria</taxon>
        <taxon>Pseudomonadati</taxon>
        <taxon>Pseudomonadota</taxon>
        <taxon>Alphaproteobacteria</taxon>
        <taxon>Hyphomicrobiales</taxon>
        <taxon>Nitrobacteraceae</taxon>
        <taxon>Bradyrhizobium</taxon>
    </lineage>
</organism>
<dbReference type="InterPro" id="IPR001296">
    <property type="entry name" value="Glyco_trans_1"/>
</dbReference>